<dbReference type="GO" id="GO:0003723">
    <property type="term" value="F:RNA binding"/>
    <property type="evidence" value="ECO:0007669"/>
    <property type="project" value="TreeGrafter"/>
</dbReference>
<keyword evidence="3" id="KW-0507">mRNA processing</keyword>
<dbReference type="GO" id="GO:0000398">
    <property type="term" value="P:mRNA splicing, via spliceosome"/>
    <property type="evidence" value="ECO:0007669"/>
    <property type="project" value="TreeGrafter"/>
</dbReference>
<organism evidence="7 8">
    <name type="scientific">Aphanomyces astaci</name>
    <name type="common">Crayfish plague agent</name>
    <dbReference type="NCBI Taxonomy" id="112090"/>
    <lineage>
        <taxon>Eukaryota</taxon>
        <taxon>Sar</taxon>
        <taxon>Stramenopiles</taxon>
        <taxon>Oomycota</taxon>
        <taxon>Saprolegniomycetes</taxon>
        <taxon>Saprolegniales</taxon>
        <taxon>Verrucalvaceae</taxon>
        <taxon>Aphanomyces</taxon>
    </lineage>
</organism>
<dbReference type="InterPro" id="IPR003891">
    <property type="entry name" value="Initiation_fac_eIF4g_MI"/>
</dbReference>
<gene>
    <name evidence="7" type="ORF">DYB28_016132</name>
</gene>
<dbReference type="PANTHER" id="PTHR18034">
    <property type="entry name" value="CELL CYCLE CONTROL PROTEIN CWF22-RELATED"/>
    <property type="match status" value="1"/>
</dbReference>
<evidence type="ECO:0000256" key="1">
    <source>
        <dbReference type="ARBA" id="ARBA00004123"/>
    </source>
</evidence>
<comment type="similarity">
    <text evidence="2">Belongs to the CWC22 family.</text>
</comment>
<reference evidence="7 8" key="1">
    <citation type="journal article" date="2018" name="J. Invertebr. Pathol.">
        <title>New genotyping method for the causative agent of crayfish plague (Aphanomyces astaci) based on whole genome data.</title>
        <authorList>
            <person name="Minardi D."/>
            <person name="Studholme D.J."/>
            <person name="van der Giezen M."/>
            <person name="Pretto T."/>
            <person name="Oidtmann B."/>
        </authorList>
    </citation>
    <scope>NUCLEOTIDE SEQUENCE [LARGE SCALE GENOMIC DNA]</scope>
    <source>
        <strain evidence="7 8">KB13</strain>
    </source>
</reference>
<dbReference type="EMBL" id="QUTI01037004">
    <property type="protein sequence ID" value="RLO01200.1"/>
    <property type="molecule type" value="Genomic_DNA"/>
</dbReference>
<dbReference type="AlphaFoldDB" id="A0A9X8DPG6"/>
<feature type="domain" description="MI" evidence="6">
    <location>
        <begin position="51"/>
        <end position="172"/>
    </location>
</feature>
<evidence type="ECO:0000256" key="4">
    <source>
        <dbReference type="ARBA" id="ARBA00023187"/>
    </source>
</evidence>
<dbReference type="Gene3D" id="1.25.40.180">
    <property type="match status" value="1"/>
</dbReference>
<dbReference type="InterPro" id="IPR050781">
    <property type="entry name" value="CWC22_splicing_factor"/>
</dbReference>
<dbReference type="PROSITE" id="PS51366">
    <property type="entry name" value="MI"/>
    <property type="match status" value="1"/>
</dbReference>
<evidence type="ECO:0000259" key="6">
    <source>
        <dbReference type="PROSITE" id="PS51366"/>
    </source>
</evidence>
<evidence type="ECO:0000313" key="7">
    <source>
        <dbReference type="EMBL" id="RLO01200.1"/>
    </source>
</evidence>
<dbReference type="Proteomes" id="UP000275652">
    <property type="component" value="Unassembled WGS sequence"/>
</dbReference>
<feature type="non-terminal residue" evidence="7">
    <location>
        <position position="233"/>
    </location>
</feature>
<dbReference type="InterPro" id="IPR016024">
    <property type="entry name" value="ARM-type_fold"/>
</dbReference>
<protein>
    <recommendedName>
        <fullName evidence="6">MI domain-containing protein</fullName>
    </recommendedName>
</protein>
<evidence type="ECO:0000313" key="8">
    <source>
        <dbReference type="Proteomes" id="UP000275652"/>
    </source>
</evidence>
<sequence length="233" mass="27164">FRGILHEGEIDKRVQYTIEGLFAIRKGGFADYPSVHEALDLVDSNDQITHELGLEDDVDVEDKLDVFRVSHEECAHKLLRLNIRPGQEPEICAMLIDCCAQERTYLRYYGLLGQRFCLVQREYQAAFDDSFANQYATIHRLETNKLRNVAKFFAHLLFSDALPWTVFEYIRLNEQETTSSSRIFIKILVQELSEHLGVQKLKLRFLDEFMATTFAGLFPKDNPRNTRFAINFF</sequence>
<dbReference type="SMART" id="SM00544">
    <property type="entry name" value="MA3"/>
    <property type="match status" value="1"/>
</dbReference>
<keyword evidence="5" id="KW-0539">Nucleus</keyword>
<keyword evidence="4" id="KW-0508">mRNA splicing</keyword>
<comment type="subcellular location">
    <subcellularLocation>
        <location evidence="1">Nucleus</location>
    </subcellularLocation>
</comment>
<dbReference type="Pfam" id="PF02847">
    <property type="entry name" value="MA3"/>
    <property type="match status" value="1"/>
</dbReference>
<accession>A0A9X8DPG6</accession>
<comment type="caution">
    <text evidence="7">The sequence shown here is derived from an EMBL/GenBank/DDBJ whole genome shotgun (WGS) entry which is preliminary data.</text>
</comment>
<feature type="non-terminal residue" evidence="7">
    <location>
        <position position="1"/>
    </location>
</feature>
<evidence type="ECO:0000256" key="3">
    <source>
        <dbReference type="ARBA" id="ARBA00022664"/>
    </source>
</evidence>
<dbReference type="SUPFAM" id="SSF48371">
    <property type="entry name" value="ARM repeat"/>
    <property type="match status" value="1"/>
</dbReference>
<evidence type="ECO:0000256" key="2">
    <source>
        <dbReference type="ARBA" id="ARBA00006856"/>
    </source>
</evidence>
<dbReference type="PANTHER" id="PTHR18034:SF3">
    <property type="entry name" value="PRE-MRNA-SPLICING FACTOR CWC22 HOMOLOG"/>
    <property type="match status" value="1"/>
</dbReference>
<name>A0A9X8DPG6_APHAT</name>
<proteinExistence type="inferred from homology"/>
<evidence type="ECO:0000256" key="5">
    <source>
        <dbReference type="ARBA" id="ARBA00023242"/>
    </source>
</evidence>
<dbReference type="GO" id="GO:0071013">
    <property type="term" value="C:catalytic step 2 spliceosome"/>
    <property type="evidence" value="ECO:0007669"/>
    <property type="project" value="TreeGrafter"/>
</dbReference>